<evidence type="ECO:0008006" key="3">
    <source>
        <dbReference type="Google" id="ProtNLM"/>
    </source>
</evidence>
<dbReference type="AlphaFoldDB" id="A0AAU8MVK2"/>
<evidence type="ECO:0000313" key="2">
    <source>
        <dbReference type="EMBL" id="XCO75724.1"/>
    </source>
</evidence>
<feature type="transmembrane region" description="Helical" evidence="1">
    <location>
        <begin position="45"/>
        <end position="63"/>
    </location>
</feature>
<protein>
    <recommendedName>
        <fullName evidence="3">Transmembrane protein</fullName>
    </recommendedName>
</protein>
<accession>A0AAU8MVK2</accession>
<feature type="transmembrane region" description="Helical" evidence="1">
    <location>
        <begin position="20"/>
        <end position="39"/>
    </location>
</feature>
<feature type="transmembrane region" description="Helical" evidence="1">
    <location>
        <begin position="126"/>
        <end position="147"/>
    </location>
</feature>
<dbReference type="EMBL" id="CP159925">
    <property type="protein sequence ID" value="XCO75724.1"/>
    <property type="molecule type" value="Genomic_DNA"/>
</dbReference>
<keyword evidence="1" id="KW-1133">Transmembrane helix</keyword>
<gene>
    <name evidence="2" type="ORF">ABU614_02735</name>
</gene>
<name>A0AAU8MVK2_9GAMM</name>
<keyword evidence="1" id="KW-0472">Membrane</keyword>
<organism evidence="2">
    <name type="scientific">Lysobacter firmicutimachus</name>
    <dbReference type="NCBI Taxonomy" id="1792846"/>
    <lineage>
        <taxon>Bacteria</taxon>
        <taxon>Pseudomonadati</taxon>
        <taxon>Pseudomonadota</taxon>
        <taxon>Gammaproteobacteria</taxon>
        <taxon>Lysobacterales</taxon>
        <taxon>Lysobacteraceae</taxon>
        <taxon>Lysobacter</taxon>
    </lineage>
</organism>
<dbReference type="RefSeq" id="WP_363798881.1">
    <property type="nucleotide sequence ID" value="NZ_CP159925.1"/>
</dbReference>
<reference evidence="2" key="1">
    <citation type="submission" date="2024-06" db="EMBL/GenBank/DDBJ databases">
        <authorList>
            <person name="Li S."/>
        </authorList>
    </citation>
    <scope>NUCLEOTIDE SEQUENCE</scope>
    <source>
        <strain evidence="2">SR10</strain>
    </source>
</reference>
<evidence type="ECO:0000256" key="1">
    <source>
        <dbReference type="SAM" id="Phobius"/>
    </source>
</evidence>
<keyword evidence="1" id="KW-0812">Transmembrane</keyword>
<sequence>MNAGPFEWRAMAAMLAQGRWLRAISLWLLAAALAGLWWSTAPLRTAVLLGSVVAALMQAYYALRVDFDARLLQALAETAPDGEDEAAAARRLDAGLIGLGLLPAARAGRDWAARWRGALGLLRRQAAALLLQWALLVGAFVLDGTWLGRIAGASA</sequence>
<proteinExistence type="predicted"/>